<dbReference type="Proteomes" id="UP001162030">
    <property type="component" value="Chromosome"/>
</dbReference>
<proteinExistence type="predicted"/>
<gene>
    <name evidence="1" type="ORF">MSZNOR_4416</name>
</gene>
<accession>A0ABM9I802</accession>
<dbReference type="EMBL" id="OX458333">
    <property type="protein sequence ID" value="CAI8949601.1"/>
    <property type="molecule type" value="Genomic_DNA"/>
</dbReference>
<organism evidence="1 2">
    <name type="scientific">Methylocaldum szegediense</name>
    <dbReference type="NCBI Taxonomy" id="73780"/>
    <lineage>
        <taxon>Bacteria</taxon>
        <taxon>Pseudomonadati</taxon>
        <taxon>Pseudomonadota</taxon>
        <taxon>Gammaproteobacteria</taxon>
        <taxon>Methylococcales</taxon>
        <taxon>Methylococcaceae</taxon>
        <taxon>Methylocaldum</taxon>
    </lineage>
</organism>
<reference evidence="1 2" key="1">
    <citation type="submission" date="2023-03" db="EMBL/GenBank/DDBJ databases">
        <authorList>
            <person name="Pearce D."/>
        </authorList>
    </citation>
    <scope>NUCLEOTIDE SEQUENCE [LARGE SCALE GENOMIC DNA]</scope>
    <source>
        <strain evidence="1">Msz</strain>
    </source>
</reference>
<evidence type="ECO:0000313" key="2">
    <source>
        <dbReference type="Proteomes" id="UP001162030"/>
    </source>
</evidence>
<protein>
    <recommendedName>
        <fullName evidence="3">DUF4325 domain-containing protein</fullName>
    </recommendedName>
</protein>
<evidence type="ECO:0000313" key="1">
    <source>
        <dbReference type="EMBL" id="CAI8949601.1"/>
    </source>
</evidence>
<evidence type="ECO:0008006" key="3">
    <source>
        <dbReference type="Google" id="ProtNLM"/>
    </source>
</evidence>
<name>A0ABM9I802_9GAMM</name>
<keyword evidence="2" id="KW-1185">Reference proteome</keyword>
<sequence length="186" mass="20211">MLRAGCREPIGGVSETVAIGSGFSGVPDRTKEMTVISISPPSIALVRFADPLSRVLKTESQAERVIAALRRCSRCSVELDFSGIAGTSPVFCDAFFGLAERELPDTWLVPRHYEYPWPSLVHRLVGRLACLREKNWIRGVESLVTGFGSVPRLYDSVSVQNGAQCVVLAFEPLAGPGRTSPSSFEL</sequence>